<dbReference type="OMA" id="NSWALWQ"/>
<feature type="region of interest" description="Disordered" evidence="1">
    <location>
        <begin position="190"/>
        <end position="214"/>
    </location>
</feature>
<evidence type="ECO:0000256" key="1">
    <source>
        <dbReference type="SAM" id="MobiDB-lite"/>
    </source>
</evidence>
<proteinExistence type="predicted"/>
<evidence type="ECO:0000256" key="2">
    <source>
        <dbReference type="SAM" id="Phobius"/>
    </source>
</evidence>
<dbReference type="GeneID" id="19904049"/>
<feature type="transmembrane region" description="Helical" evidence="2">
    <location>
        <begin position="15"/>
        <end position="36"/>
    </location>
</feature>
<evidence type="ECO:0000313" key="3">
    <source>
        <dbReference type="EMBL" id="EON67484.1"/>
    </source>
</evidence>
<dbReference type="OrthoDB" id="5426165at2759"/>
<accession>R7Z0A9</accession>
<dbReference type="EMBL" id="JH767587">
    <property type="protein sequence ID" value="EON67484.1"/>
    <property type="molecule type" value="Genomic_DNA"/>
</dbReference>
<keyword evidence="2" id="KW-1133">Transmembrane helix</keyword>
<feature type="compositionally biased region" description="Low complexity" evidence="1">
    <location>
        <begin position="285"/>
        <end position="313"/>
    </location>
</feature>
<feature type="region of interest" description="Disordered" evidence="1">
    <location>
        <begin position="380"/>
        <end position="406"/>
    </location>
</feature>
<organism evidence="3 4">
    <name type="scientific">Coniosporium apollinis (strain CBS 100218)</name>
    <name type="common">Rock-inhabiting black yeast</name>
    <dbReference type="NCBI Taxonomy" id="1168221"/>
    <lineage>
        <taxon>Eukaryota</taxon>
        <taxon>Fungi</taxon>
        <taxon>Dikarya</taxon>
        <taxon>Ascomycota</taxon>
        <taxon>Pezizomycotina</taxon>
        <taxon>Dothideomycetes</taxon>
        <taxon>Dothideomycetes incertae sedis</taxon>
        <taxon>Coniosporium</taxon>
    </lineage>
</organism>
<dbReference type="eggNOG" id="ENOG502S92A">
    <property type="taxonomic scope" value="Eukaryota"/>
</dbReference>
<dbReference type="RefSeq" id="XP_007782801.1">
    <property type="nucleotide sequence ID" value="XM_007784611.1"/>
</dbReference>
<dbReference type="PANTHER" id="PTHR40623">
    <property type="entry name" value="INTEGRAL MEMBRANE PROTEIN"/>
    <property type="match status" value="1"/>
</dbReference>
<evidence type="ECO:0000313" key="4">
    <source>
        <dbReference type="Proteomes" id="UP000016924"/>
    </source>
</evidence>
<reference evidence="4" key="1">
    <citation type="submission" date="2012-06" db="EMBL/GenBank/DDBJ databases">
        <title>The genome sequence of Coniosporium apollinis CBS 100218.</title>
        <authorList>
            <consortium name="The Broad Institute Genome Sequencing Platform"/>
            <person name="Cuomo C."/>
            <person name="Gorbushina A."/>
            <person name="Noack S."/>
            <person name="Walker B."/>
            <person name="Young S.K."/>
            <person name="Zeng Q."/>
            <person name="Gargeya S."/>
            <person name="Fitzgerald M."/>
            <person name="Haas B."/>
            <person name="Abouelleil A."/>
            <person name="Alvarado L."/>
            <person name="Arachchi H.M."/>
            <person name="Berlin A.M."/>
            <person name="Chapman S.B."/>
            <person name="Goldberg J."/>
            <person name="Griggs A."/>
            <person name="Gujja S."/>
            <person name="Hansen M."/>
            <person name="Howarth C."/>
            <person name="Imamovic A."/>
            <person name="Larimer J."/>
            <person name="McCowan C."/>
            <person name="Montmayeur A."/>
            <person name="Murphy C."/>
            <person name="Neiman D."/>
            <person name="Pearson M."/>
            <person name="Priest M."/>
            <person name="Roberts A."/>
            <person name="Saif S."/>
            <person name="Shea T."/>
            <person name="Sisk P."/>
            <person name="Sykes S."/>
            <person name="Wortman J."/>
            <person name="Nusbaum C."/>
            <person name="Birren B."/>
        </authorList>
    </citation>
    <scope>NUCLEOTIDE SEQUENCE [LARGE SCALE GENOMIC DNA]</scope>
    <source>
        <strain evidence="4">CBS 100218</strain>
    </source>
</reference>
<feature type="compositionally biased region" description="Basic and acidic residues" evidence="1">
    <location>
        <begin position="393"/>
        <end position="406"/>
    </location>
</feature>
<keyword evidence="2" id="KW-0472">Membrane</keyword>
<dbReference type="PANTHER" id="PTHR40623:SF2">
    <property type="entry name" value="INTEGRAL MEMBRANE PROTEIN"/>
    <property type="match status" value="1"/>
</dbReference>
<keyword evidence="2" id="KW-0812">Transmembrane</keyword>
<dbReference type="AlphaFoldDB" id="R7Z0A9"/>
<sequence length="406" mass="44560">MAGEFFNSWALWQKMTFVLACLIVATILAGCLKLAWINHKNKHYIAVAAQKQEQAHLAPQTVERQTNEDEEKAIPFGIRAIESGIEVEGPPAPDFPNQRRHSSYIRRYLGQAARARRNRAFPNLLPLDKAQHQAVGHLHPHILHLLRHLPGSIGVLHLLSDEGGTSKRKSESLRTSSSASDYEHIPAFQFTKESPTLDSSDPASVSSQIRPGDRGLSLDLLQSHRLSHVAETGQLTPRVRHPRPGSGLTPTHGSEGGSGSAVDTTKVNAVKPDAVDHTWPKRNGSSSSETSAKSTLDHSVSTPPSSPSSSTPTQPSPYAPLHFSYEEDMADTSLPVQTAQNQRMSQVLRKVNSGFEILRPGTLGPNPVDMSLDVDLEAGEKRQQRRLQKKRRTSSDHKSFIAAERS</sequence>
<feature type="compositionally biased region" description="Basic residues" evidence="1">
    <location>
        <begin position="383"/>
        <end position="392"/>
    </location>
</feature>
<dbReference type="Proteomes" id="UP000016924">
    <property type="component" value="Unassembled WGS sequence"/>
</dbReference>
<protein>
    <submittedName>
        <fullName evidence="3">Uncharacterized protein</fullName>
    </submittedName>
</protein>
<keyword evidence="4" id="KW-1185">Reference proteome</keyword>
<dbReference type="HOGENOM" id="CLU_047282_0_0_1"/>
<feature type="compositionally biased region" description="Polar residues" evidence="1">
    <location>
        <begin position="191"/>
        <end position="209"/>
    </location>
</feature>
<feature type="region of interest" description="Disordered" evidence="1">
    <location>
        <begin position="229"/>
        <end position="321"/>
    </location>
</feature>
<name>R7Z0A9_CONA1</name>
<dbReference type="STRING" id="1168221.R7Z0A9"/>
<gene>
    <name evidence="3" type="ORF">W97_06738</name>
</gene>